<organism evidence="2">
    <name type="scientific">Cuerna arida</name>
    <dbReference type="NCBI Taxonomy" id="1464854"/>
    <lineage>
        <taxon>Eukaryota</taxon>
        <taxon>Metazoa</taxon>
        <taxon>Ecdysozoa</taxon>
        <taxon>Arthropoda</taxon>
        <taxon>Hexapoda</taxon>
        <taxon>Insecta</taxon>
        <taxon>Pterygota</taxon>
        <taxon>Neoptera</taxon>
        <taxon>Paraneoptera</taxon>
        <taxon>Hemiptera</taxon>
        <taxon>Auchenorrhyncha</taxon>
        <taxon>Membracoidea</taxon>
        <taxon>Cicadellidae</taxon>
        <taxon>Cicadellinae</taxon>
        <taxon>Proconiini</taxon>
        <taxon>Cuerna</taxon>
    </lineage>
</organism>
<reference evidence="2" key="1">
    <citation type="submission" date="2015-11" db="EMBL/GenBank/DDBJ databases">
        <title>De novo transcriptome assembly of four potential Pierce s Disease insect vectors from Arizona vineyards.</title>
        <authorList>
            <person name="Tassone E.E."/>
        </authorList>
    </citation>
    <scope>NUCLEOTIDE SEQUENCE</scope>
</reference>
<dbReference type="EMBL" id="GECZ01013932">
    <property type="protein sequence ID" value="JAS55837.1"/>
    <property type="molecule type" value="Transcribed_RNA"/>
</dbReference>
<feature type="region of interest" description="Disordered" evidence="1">
    <location>
        <begin position="433"/>
        <end position="462"/>
    </location>
</feature>
<proteinExistence type="predicted"/>
<feature type="compositionally biased region" description="Low complexity" evidence="1">
    <location>
        <begin position="249"/>
        <end position="260"/>
    </location>
</feature>
<evidence type="ECO:0000313" key="2">
    <source>
        <dbReference type="EMBL" id="JAS48962.1"/>
    </source>
</evidence>
<feature type="compositionally biased region" description="Polar residues" evidence="1">
    <location>
        <begin position="112"/>
        <end position="122"/>
    </location>
</feature>
<feature type="compositionally biased region" description="Low complexity" evidence="1">
    <location>
        <begin position="433"/>
        <end position="442"/>
    </location>
</feature>
<feature type="region of interest" description="Disordered" evidence="1">
    <location>
        <begin position="103"/>
        <end position="122"/>
    </location>
</feature>
<feature type="compositionally biased region" description="Polar residues" evidence="1">
    <location>
        <begin position="204"/>
        <end position="231"/>
    </location>
</feature>
<feature type="region of interest" description="Disordered" evidence="1">
    <location>
        <begin position="196"/>
        <end position="275"/>
    </location>
</feature>
<protein>
    <submittedName>
        <fullName evidence="2">Uncharacterized protein</fullName>
    </submittedName>
</protein>
<feature type="compositionally biased region" description="Basic residues" evidence="1">
    <location>
        <begin position="236"/>
        <end position="246"/>
    </location>
</feature>
<gene>
    <name evidence="2" type="ORF">g.26331</name>
    <name evidence="3" type="ORF">g.26333</name>
</gene>
<evidence type="ECO:0000256" key="1">
    <source>
        <dbReference type="SAM" id="MobiDB-lite"/>
    </source>
</evidence>
<evidence type="ECO:0000313" key="3">
    <source>
        <dbReference type="EMBL" id="JAS55837.1"/>
    </source>
</evidence>
<sequence>MSPAPQGNLEVEKYIGSYLISQRIPPNVNKASNTKRYQNQQQYHVKPKNSETDKIRNFNKYCFPGREHVGGAPRYSAPLPVDCSGYNAGGSGWAGVPLISMTSGHHRRNKKTPSTTNPVQLQKYNHKPNHQHAFVKGKDAEDNSQHDPDRSPLTRLAIHTQGAPLIQAGRYNNRCRNNYPSSKVYRGENVRWDAAKDAKPAAATQNKDQPCGNTDSLSVASDESSGNSENSLPRIIKPRKRRKKDRKPITTTTSVTPSTPNESSQYPRDIEQNVSSPTVTTFLPLRYEHSASSSSENSSTDLLSETHITPVEEKQSEDLIDPLTSADEFPFGNLLDDEEDRGSELSSCAPATLCQCRYCDPSGVIWDVDQRCYSPFLTPPSPTDSKLQFANSLPLTYRPYSRQLAVVEPSPTTDSHFFSGDLGVLLRRSWSDPSPYKSPDSYTLPSPGYGNDKRELRPSSPVGLQVSSEIVTSLNGHRDIEIKFFSSYSSPESSKVKNSVSERELSDRCFVVEE</sequence>
<feature type="compositionally biased region" description="Polar residues" evidence="1">
    <location>
        <begin position="261"/>
        <end position="275"/>
    </location>
</feature>
<dbReference type="EMBL" id="GECZ01020807">
    <property type="protein sequence ID" value="JAS48962.1"/>
    <property type="molecule type" value="Transcribed_RNA"/>
</dbReference>
<dbReference type="AlphaFoldDB" id="A0A1B6FFH3"/>
<name>A0A1B6FFH3_9HEMI</name>
<accession>A0A1B6FFH3</accession>